<proteinExistence type="predicted"/>
<reference evidence="1 2" key="1">
    <citation type="submission" date="2019-08" db="EMBL/GenBank/DDBJ databases">
        <title>The genome sequence of a newly discovered highly antifungal drug resistant Aspergillus species, Aspergillus tanneri NIH 1004.</title>
        <authorList>
            <person name="Mounaud S."/>
            <person name="Singh I."/>
            <person name="Joardar V."/>
            <person name="Pakala S."/>
            <person name="Pakala S."/>
            <person name="Venepally P."/>
            <person name="Chung J.K."/>
            <person name="Losada L."/>
            <person name="Nierman W.C."/>
        </authorList>
    </citation>
    <scope>NUCLEOTIDE SEQUENCE [LARGE SCALE GENOMIC DNA]</scope>
    <source>
        <strain evidence="1 2">NIH1004</strain>
    </source>
</reference>
<dbReference type="Proteomes" id="UP000324241">
    <property type="component" value="Unassembled WGS sequence"/>
</dbReference>
<sequence>MLPGPAAAEIPIVAAAEGDQKSGLRTVLIINRDKCAYCRCRGQHKEQCELNHGYRAIGCMEIEARDTRVVLAVTVVVPRGGGPSPPQLGERASRHR</sequence>
<dbReference type="GeneID" id="54330612"/>
<evidence type="ECO:0000313" key="2">
    <source>
        <dbReference type="Proteomes" id="UP000324241"/>
    </source>
</evidence>
<name>A0A5M9MVH3_9EURO</name>
<comment type="caution">
    <text evidence="1">The sequence shown here is derived from an EMBL/GenBank/DDBJ whole genome shotgun (WGS) entry which is preliminary data.</text>
</comment>
<organism evidence="1 2">
    <name type="scientific">Aspergillus tanneri</name>
    <dbReference type="NCBI Taxonomy" id="1220188"/>
    <lineage>
        <taxon>Eukaryota</taxon>
        <taxon>Fungi</taxon>
        <taxon>Dikarya</taxon>
        <taxon>Ascomycota</taxon>
        <taxon>Pezizomycotina</taxon>
        <taxon>Eurotiomycetes</taxon>
        <taxon>Eurotiomycetidae</taxon>
        <taxon>Eurotiales</taxon>
        <taxon>Aspergillaceae</taxon>
        <taxon>Aspergillus</taxon>
        <taxon>Aspergillus subgen. Circumdati</taxon>
    </lineage>
</organism>
<protein>
    <submittedName>
        <fullName evidence="1">Uncharacterized protein</fullName>
    </submittedName>
</protein>
<evidence type="ECO:0000313" key="1">
    <source>
        <dbReference type="EMBL" id="KAA8646477.1"/>
    </source>
</evidence>
<dbReference type="EMBL" id="QUQM01000007">
    <property type="protein sequence ID" value="KAA8646477.1"/>
    <property type="molecule type" value="Genomic_DNA"/>
</dbReference>
<gene>
    <name evidence="1" type="ORF">ATNIH1004_007910</name>
</gene>
<dbReference type="RefSeq" id="XP_033425838.1">
    <property type="nucleotide sequence ID" value="XM_033572523.1"/>
</dbReference>
<accession>A0A5M9MVH3</accession>
<dbReference type="AlphaFoldDB" id="A0A5M9MVH3"/>